<dbReference type="SUPFAM" id="SSF51182">
    <property type="entry name" value="RmlC-like cupins"/>
    <property type="match status" value="1"/>
</dbReference>
<dbReference type="PANTHER" id="PTHR46797:SF1">
    <property type="entry name" value="METHYLPHOSPHONATE SYNTHASE"/>
    <property type="match status" value="1"/>
</dbReference>
<proteinExistence type="predicted"/>
<protein>
    <recommendedName>
        <fullName evidence="2">HTH cro/C1-type domain-containing protein</fullName>
    </recommendedName>
</protein>
<dbReference type="InterPro" id="IPR013096">
    <property type="entry name" value="Cupin_2"/>
</dbReference>
<evidence type="ECO:0000313" key="3">
    <source>
        <dbReference type="EMBL" id="KGR82732.1"/>
    </source>
</evidence>
<dbReference type="CDD" id="cd00093">
    <property type="entry name" value="HTH_XRE"/>
    <property type="match status" value="1"/>
</dbReference>
<dbReference type="Pfam" id="PF07883">
    <property type="entry name" value="Cupin_2"/>
    <property type="match status" value="1"/>
</dbReference>
<dbReference type="OrthoDB" id="34624at2"/>
<dbReference type="InterPro" id="IPR050807">
    <property type="entry name" value="TransReg_Diox_bact_type"/>
</dbReference>
<dbReference type="Proteomes" id="UP000030437">
    <property type="component" value="Unassembled WGS sequence"/>
</dbReference>
<reference evidence="3 4" key="1">
    <citation type="submission" date="2014-02" db="EMBL/GenBank/DDBJ databases">
        <title>Draft genome sequence of Lysinibacillus odysseyi NBRC 100172.</title>
        <authorList>
            <person name="Zhang F."/>
            <person name="Wang G."/>
            <person name="Zhang L."/>
        </authorList>
    </citation>
    <scope>NUCLEOTIDE SEQUENCE [LARGE SCALE GENOMIC DNA]</scope>
    <source>
        <strain evidence="3 4">NBRC 100172</strain>
    </source>
</reference>
<name>A0A0A3J6N9_9BACI</name>
<keyword evidence="1" id="KW-0238">DNA-binding</keyword>
<accession>A0A0A3J6N9</accession>
<dbReference type="PROSITE" id="PS50943">
    <property type="entry name" value="HTH_CROC1"/>
    <property type="match status" value="1"/>
</dbReference>
<dbReference type="SUPFAM" id="SSF47413">
    <property type="entry name" value="lambda repressor-like DNA-binding domains"/>
    <property type="match status" value="1"/>
</dbReference>
<dbReference type="eggNOG" id="COG1396">
    <property type="taxonomic scope" value="Bacteria"/>
</dbReference>
<dbReference type="InterPro" id="IPR001387">
    <property type="entry name" value="Cro/C1-type_HTH"/>
</dbReference>
<dbReference type="Gene3D" id="1.10.260.40">
    <property type="entry name" value="lambda repressor-like DNA-binding domains"/>
    <property type="match status" value="1"/>
</dbReference>
<dbReference type="GO" id="GO:0005829">
    <property type="term" value="C:cytosol"/>
    <property type="evidence" value="ECO:0007669"/>
    <property type="project" value="TreeGrafter"/>
</dbReference>
<dbReference type="Pfam" id="PF01381">
    <property type="entry name" value="HTH_3"/>
    <property type="match status" value="1"/>
</dbReference>
<dbReference type="CDD" id="cd02209">
    <property type="entry name" value="cupin_XRE_C"/>
    <property type="match status" value="1"/>
</dbReference>
<dbReference type="InterPro" id="IPR011051">
    <property type="entry name" value="RmlC_Cupin_sf"/>
</dbReference>
<feature type="domain" description="HTH cro/C1-type" evidence="2">
    <location>
        <begin position="10"/>
        <end position="64"/>
    </location>
</feature>
<dbReference type="GO" id="GO:0003700">
    <property type="term" value="F:DNA-binding transcription factor activity"/>
    <property type="evidence" value="ECO:0007669"/>
    <property type="project" value="TreeGrafter"/>
</dbReference>
<dbReference type="AlphaFoldDB" id="A0A0A3J6N9"/>
<evidence type="ECO:0000256" key="1">
    <source>
        <dbReference type="ARBA" id="ARBA00023125"/>
    </source>
</evidence>
<dbReference type="Gene3D" id="2.60.120.10">
    <property type="entry name" value="Jelly Rolls"/>
    <property type="match status" value="1"/>
</dbReference>
<organism evidence="3 4">
    <name type="scientific">Lysinibacillus odysseyi 34hs-1 = NBRC 100172</name>
    <dbReference type="NCBI Taxonomy" id="1220589"/>
    <lineage>
        <taxon>Bacteria</taxon>
        <taxon>Bacillati</taxon>
        <taxon>Bacillota</taxon>
        <taxon>Bacilli</taxon>
        <taxon>Bacillales</taxon>
        <taxon>Bacillaceae</taxon>
        <taxon>Lysinibacillus</taxon>
    </lineage>
</organism>
<dbReference type="SMART" id="SM00530">
    <property type="entry name" value="HTH_XRE"/>
    <property type="match status" value="1"/>
</dbReference>
<dbReference type="InterPro" id="IPR014710">
    <property type="entry name" value="RmlC-like_jellyroll"/>
</dbReference>
<dbReference type="GO" id="GO:0003677">
    <property type="term" value="F:DNA binding"/>
    <property type="evidence" value="ECO:0007669"/>
    <property type="project" value="UniProtKB-KW"/>
</dbReference>
<sequence>MNILEVGAKIKQMRKKNKMSQDDLATQINLTKSHISKIENGKATPSLATLSKIAEIFDVPMAWFVIQDQFDGISIVSKKERNETVETNELGYQYELLANKSYMSNINPSIVTVHNGAENLAPYTHDNDEFIYVISGSITLKYDNKFYTLEEGDSAYFSGKKEHIFINNSEENSKVLTIYVED</sequence>
<evidence type="ECO:0000313" key="4">
    <source>
        <dbReference type="Proteomes" id="UP000030437"/>
    </source>
</evidence>
<keyword evidence="4" id="KW-1185">Reference proteome</keyword>
<gene>
    <name evidence="3" type="ORF">CD32_17925</name>
</gene>
<dbReference type="InterPro" id="IPR010982">
    <property type="entry name" value="Lambda_DNA-bd_dom_sf"/>
</dbReference>
<dbReference type="RefSeq" id="WP_036157177.1">
    <property type="nucleotide sequence ID" value="NZ_AVCX01000002.1"/>
</dbReference>
<dbReference type="EMBL" id="JPVP01000059">
    <property type="protein sequence ID" value="KGR82732.1"/>
    <property type="molecule type" value="Genomic_DNA"/>
</dbReference>
<dbReference type="eggNOG" id="COG3837">
    <property type="taxonomic scope" value="Bacteria"/>
</dbReference>
<dbReference type="STRING" id="1220589.CD32_17925"/>
<evidence type="ECO:0000259" key="2">
    <source>
        <dbReference type="PROSITE" id="PS50943"/>
    </source>
</evidence>
<dbReference type="PANTHER" id="PTHR46797">
    <property type="entry name" value="HTH-TYPE TRANSCRIPTIONAL REGULATOR"/>
    <property type="match status" value="1"/>
</dbReference>
<comment type="caution">
    <text evidence="3">The sequence shown here is derived from an EMBL/GenBank/DDBJ whole genome shotgun (WGS) entry which is preliminary data.</text>
</comment>